<reference evidence="6 8" key="1">
    <citation type="journal article" date="2008" name="Science">
        <title>The Physcomitrella genome reveals evolutionary insights into the conquest of land by plants.</title>
        <authorList>
            <person name="Rensing S."/>
            <person name="Lang D."/>
            <person name="Zimmer A."/>
            <person name="Terry A."/>
            <person name="Salamov A."/>
            <person name="Shapiro H."/>
            <person name="Nishiyama T."/>
            <person name="Perroud P.-F."/>
            <person name="Lindquist E."/>
            <person name="Kamisugi Y."/>
            <person name="Tanahashi T."/>
            <person name="Sakakibara K."/>
            <person name="Fujita T."/>
            <person name="Oishi K."/>
            <person name="Shin-I T."/>
            <person name="Kuroki Y."/>
            <person name="Toyoda A."/>
            <person name="Suzuki Y."/>
            <person name="Hashimoto A."/>
            <person name="Yamaguchi K."/>
            <person name="Sugano A."/>
            <person name="Kohara Y."/>
            <person name="Fujiyama A."/>
            <person name="Anterola A."/>
            <person name="Aoki S."/>
            <person name="Ashton N."/>
            <person name="Barbazuk W.B."/>
            <person name="Barker E."/>
            <person name="Bennetzen J."/>
            <person name="Bezanilla M."/>
            <person name="Blankenship R."/>
            <person name="Cho S.H."/>
            <person name="Dutcher S."/>
            <person name="Estelle M."/>
            <person name="Fawcett J.A."/>
            <person name="Gundlach H."/>
            <person name="Hanada K."/>
            <person name="Heyl A."/>
            <person name="Hicks K.A."/>
            <person name="Hugh J."/>
            <person name="Lohr M."/>
            <person name="Mayer K."/>
            <person name="Melkozernov A."/>
            <person name="Murata T."/>
            <person name="Nelson D."/>
            <person name="Pils B."/>
            <person name="Prigge M."/>
            <person name="Reiss B."/>
            <person name="Renner T."/>
            <person name="Rombauts S."/>
            <person name="Rushton P."/>
            <person name="Sanderfoot A."/>
            <person name="Schween G."/>
            <person name="Shiu S.-H."/>
            <person name="Stueber K."/>
            <person name="Theodoulou F.L."/>
            <person name="Tu H."/>
            <person name="Van de Peer Y."/>
            <person name="Verrier P.J."/>
            <person name="Waters E."/>
            <person name="Wood A."/>
            <person name="Yang L."/>
            <person name="Cove D."/>
            <person name="Cuming A."/>
            <person name="Hasebe M."/>
            <person name="Lucas S."/>
            <person name="Mishler D.B."/>
            <person name="Reski R."/>
            <person name="Grigoriev I."/>
            <person name="Quatrano R.S."/>
            <person name="Boore J.L."/>
        </authorList>
    </citation>
    <scope>NUCLEOTIDE SEQUENCE [LARGE SCALE GENOMIC DNA]</scope>
    <source>
        <strain evidence="7 8">cv. Gransden 2004</strain>
    </source>
</reference>
<evidence type="ECO:0000256" key="1">
    <source>
        <dbReference type="PROSITE-ProRule" id="PRU01330"/>
    </source>
</evidence>
<dbReference type="EMBL" id="ABEU02000021">
    <property type="protein sequence ID" value="PNR31846.1"/>
    <property type="molecule type" value="Genomic_DNA"/>
</dbReference>
<dbReference type="RefSeq" id="XP_073385859.1">
    <property type="nucleotide sequence ID" value="XM_073529758.1"/>
</dbReference>
<dbReference type="PROSITE" id="PS51986">
    <property type="entry name" value="GS_BETA_GRASP"/>
    <property type="match status" value="1"/>
</dbReference>
<dbReference type="SUPFAM" id="SSF55931">
    <property type="entry name" value="Glutamine synthetase/guanido kinase"/>
    <property type="match status" value="1"/>
</dbReference>
<reference evidence="6 8" key="2">
    <citation type="journal article" date="2018" name="Plant J.">
        <title>The Physcomitrella patens chromosome-scale assembly reveals moss genome structure and evolution.</title>
        <authorList>
            <person name="Lang D."/>
            <person name="Ullrich K.K."/>
            <person name="Murat F."/>
            <person name="Fuchs J."/>
            <person name="Jenkins J."/>
            <person name="Haas F.B."/>
            <person name="Piednoel M."/>
            <person name="Gundlach H."/>
            <person name="Van Bel M."/>
            <person name="Meyberg R."/>
            <person name="Vives C."/>
            <person name="Morata J."/>
            <person name="Symeonidi A."/>
            <person name="Hiss M."/>
            <person name="Muchero W."/>
            <person name="Kamisugi Y."/>
            <person name="Saleh O."/>
            <person name="Blanc G."/>
            <person name="Decker E.L."/>
            <person name="van Gessel N."/>
            <person name="Grimwood J."/>
            <person name="Hayes R.D."/>
            <person name="Graham S.W."/>
            <person name="Gunter L.E."/>
            <person name="McDaniel S.F."/>
            <person name="Hoernstein S.N.W."/>
            <person name="Larsson A."/>
            <person name="Li F.W."/>
            <person name="Perroud P.F."/>
            <person name="Phillips J."/>
            <person name="Ranjan P."/>
            <person name="Rokshar D.S."/>
            <person name="Rothfels C.J."/>
            <person name="Schneider L."/>
            <person name="Shu S."/>
            <person name="Stevenson D.W."/>
            <person name="Thummler F."/>
            <person name="Tillich M."/>
            <person name="Villarreal Aguilar J.C."/>
            <person name="Widiez T."/>
            <person name="Wong G.K."/>
            <person name="Wymore A."/>
            <person name="Zhang Y."/>
            <person name="Zimmer A.D."/>
            <person name="Quatrano R.S."/>
            <person name="Mayer K.F.X."/>
            <person name="Goodstein D."/>
            <person name="Casacuberta J.M."/>
            <person name="Vandepoele K."/>
            <person name="Reski R."/>
            <person name="Cuming A.C."/>
            <person name="Tuskan G.A."/>
            <person name="Maumus F."/>
            <person name="Salse J."/>
            <person name="Schmutz J."/>
            <person name="Rensing S.A."/>
        </authorList>
    </citation>
    <scope>NUCLEOTIDE SEQUENCE [LARGE SCALE GENOMIC DNA]</scope>
    <source>
        <strain evidence="7 8">cv. Gransden 2004</strain>
    </source>
</reference>
<dbReference type="Gramene" id="Pp3c21_9940V3.2">
    <property type="protein sequence ID" value="Pp3c21_9940V3.2"/>
    <property type="gene ID" value="Pp3c21_9940"/>
</dbReference>
<dbReference type="GeneID" id="112274246"/>
<feature type="domain" description="GS catalytic" evidence="5">
    <location>
        <begin position="595"/>
        <end position="924"/>
    </location>
</feature>
<dbReference type="InterPro" id="IPR032466">
    <property type="entry name" value="Metal_Hydrolase"/>
</dbReference>
<evidence type="ECO:0000259" key="4">
    <source>
        <dbReference type="PROSITE" id="PS51986"/>
    </source>
</evidence>
<dbReference type="Gramene" id="Pp3c21_9940V3.5">
    <property type="protein sequence ID" value="Pp3c21_9940V3.5"/>
    <property type="gene ID" value="Pp3c21_9940"/>
</dbReference>
<feature type="domain" description="GS beta-grasp" evidence="4">
    <location>
        <begin position="495"/>
        <end position="588"/>
    </location>
</feature>
<feature type="region of interest" description="Disordered" evidence="3">
    <location>
        <begin position="439"/>
        <end position="463"/>
    </location>
</feature>
<dbReference type="EnsemblPlants" id="Pp3c21_9940V3.5">
    <property type="protein sequence ID" value="Pp3c21_9940V3.5"/>
    <property type="gene ID" value="Pp3c21_9940"/>
</dbReference>
<evidence type="ECO:0000259" key="5">
    <source>
        <dbReference type="PROSITE" id="PS51987"/>
    </source>
</evidence>
<evidence type="ECO:0000256" key="2">
    <source>
        <dbReference type="RuleBase" id="RU000384"/>
    </source>
</evidence>
<proteinExistence type="inferred from homology"/>
<dbReference type="Gramene" id="Pp3c21_9940V3.4">
    <property type="protein sequence ID" value="Pp3c21_9940V3.4"/>
    <property type="gene ID" value="Pp3c21_9940"/>
</dbReference>
<dbReference type="FunCoup" id="A0A2K1IRE2">
    <property type="interactions" value="453"/>
</dbReference>
<dbReference type="Gramene" id="Pp3c21_9940V3.3">
    <property type="protein sequence ID" value="Pp3c21_9940V3.3"/>
    <property type="gene ID" value="Pp3c21_9940"/>
</dbReference>
<dbReference type="SMART" id="SM01230">
    <property type="entry name" value="Gln-synt_C"/>
    <property type="match status" value="1"/>
</dbReference>
<sequence length="924" mass="101516">MASTLEQDHEKIRQTCLNVPLVDAHAHNVVALDSNLPFLRCLSDERGHETLSGVPLSLAYQRSLQELGDMYGVEPNESSLKAHRESLGLEAVSEKCFGGANIECVLLDDGLTMDRMLGMGWHRKYIPGVHRVLRIETVAEAVLNQPVSQGGFSRWTLESFDHRFVSTLESLSEKVVAFKSICAYRSGLRINPHVKAQAAETGLHEDLRNHEAGQPILVSNKAFIDFMFVRALEVATEHNIPMQIHTGFGDKDLQLELANPLHLRAILEDPLFAKSRIVLLHGSYPFMREASYLASVYPQVHIDFGLVVPMLSVRGMRCALSDLLDLAPVNKIMFSSDGYAFPETFYLGAKWSRDILTRVLCESYDNGDLTLEEAVGAAHLILNRNALEFYKLEGARTGIQRTLSTESLMRLQESLAPSLTVEKPPTFEFRLLAAVPKPAHPNGSTLETNPTPRFTKPEEPTQRPAEVKAVAAAPVAVIPRVAGTVNAVAVDAKPIEVKHVRLMFVDSSGLLRCRIVPIRRFEEVVVEHGVGLANIVMFLASYADYPVPNSAFNAVGEIRLMPDLSTKVTLPWCPEDALVFTNIHEKPGLPWEYCPRNTLQRLSQTLRMSFNLVMRAGFDVGFYLLKKSTGSQNLEFLNTSSFSSAAGVHVASSILAEIDDVLSSFNIHVEEMHCEGGGQFVISIGEAQVLTAADNLVLVKDTVMAIASKHSLRASFVPNLHANSGIGSSRVRTSLWQMEENVLGSQDPSKNKYGLSEIGGKFLGGIFHHLPAILALTAPLQLSYDSISGPRYHFWGQGNLTAPLRTLCSAENVVSSLELRQFDACGNPYYGLAAILAAGIDGLRKHIHLPDPIDTEIEEEDKESVRTLPGTVEEGISALESSKALRDNMGSSLVTEVALVLKANAAYYKDKDEAFTKASLAECF</sequence>
<dbReference type="OrthoDB" id="77835at2759"/>
<comment type="similarity">
    <text evidence="1 2">Belongs to the glutamine synthetase family.</text>
</comment>
<dbReference type="EnsemblPlants" id="Pp3c21_9940V3.6">
    <property type="protein sequence ID" value="Pp3c21_9940V3.6"/>
    <property type="gene ID" value="Pp3c21_9940"/>
</dbReference>
<evidence type="ECO:0000313" key="7">
    <source>
        <dbReference type="EnsemblPlants" id="Pp3c21_9940V3.1"/>
    </source>
</evidence>
<dbReference type="InterPro" id="IPR014746">
    <property type="entry name" value="Gln_synth/guanido_kin_cat_dom"/>
</dbReference>
<keyword evidence="8" id="KW-1185">Reference proteome</keyword>
<dbReference type="SUPFAM" id="SSF51556">
    <property type="entry name" value="Metallo-dependent hydrolases"/>
    <property type="match status" value="1"/>
</dbReference>
<dbReference type="Pfam" id="PF04909">
    <property type="entry name" value="Amidohydro_2"/>
    <property type="match status" value="1"/>
</dbReference>
<dbReference type="InterPro" id="IPR008146">
    <property type="entry name" value="Gln_synth_cat_dom"/>
</dbReference>
<reference evidence="7" key="3">
    <citation type="submission" date="2020-12" db="UniProtKB">
        <authorList>
            <consortium name="EnsemblPlants"/>
        </authorList>
    </citation>
    <scope>IDENTIFICATION</scope>
</reference>
<feature type="compositionally biased region" description="Polar residues" evidence="3">
    <location>
        <begin position="442"/>
        <end position="452"/>
    </location>
</feature>
<dbReference type="EnsemblPlants" id="Pp3c21_9940V3.2">
    <property type="protein sequence ID" value="Pp3c21_9940V3.2"/>
    <property type="gene ID" value="Pp3c21_9940"/>
</dbReference>
<dbReference type="PaxDb" id="3218-PP1S475_21V6.1"/>
<dbReference type="Proteomes" id="UP000006727">
    <property type="component" value="Chromosome 21"/>
</dbReference>
<dbReference type="GO" id="GO:0016787">
    <property type="term" value="F:hydrolase activity"/>
    <property type="evidence" value="ECO:0007669"/>
    <property type="project" value="InterPro"/>
</dbReference>
<protein>
    <submittedName>
        <fullName evidence="6 7">Uncharacterized protein</fullName>
    </submittedName>
</protein>
<evidence type="ECO:0000313" key="6">
    <source>
        <dbReference type="EMBL" id="PNR31846.1"/>
    </source>
</evidence>
<dbReference type="PANTHER" id="PTHR43383">
    <property type="entry name" value="NODULIN 6"/>
    <property type="match status" value="1"/>
</dbReference>
<dbReference type="Gene3D" id="3.30.590.10">
    <property type="entry name" value="Glutamine synthetase/guanido kinase, catalytic domain"/>
    <property type="match status" value="1"/>
</dbReference>
<dbReference type="GO" id="GO:0004356">
    <property type="term" value="F:glutamine synthetase activity"/>
    <property type="evidence" value="ECO:0007669"/>
    <property type="project" value="InterPro"/>
</dbReference>
<accession>A0A2K1IRE2</accession>
<evidence type="ECO:0000256" key="3">
    <source>
        <dbReference type="SAM" id="MobiDB-lite"/>
    </source>
</evidence>
<dbReference type="PROSITE" id="PS51987">
    <property type="entry name" value="GS_CATALYTIC"/>
    <property type="match status" value="1"/>
</dbReference>
<dbReference type="InterPro" id="IPR006680">
    <property type="entry name" value="Amidohydro-rel"/>
</dbReference>
<dbReference type="EnsemblPlants" id="Pp3c21_9940V3.3">
    <property type="protein sequence ID" value="Pp3c21_9940V3.3"/>
    <property type="gene ID" value="Pp3c21_9940"/>
</dbReference>
<evidence type="ECO:0000313" key="8">
    <source>
        <dbReference type="Proteomes" id="UP000006727"/>
    </source>
</evidence>
<dbReference type="SUPFAM" id="SSF54368">
    <property type="entry name" value="Glutamine synthetase, N-terminal domain"/>
    <property type="match status" value="1"/>
</dbReference>
<dbReference type="Pfam" id="PF00120">
    <property type="entry name" value="Gln-synt_C"/>
    <property type="match status" value="1"/>
</dbReference>
<dbReference type="PANTHER" id="PTHR43383:SF2">
    <property type="entry name" value="AMIDOHYDROLASE 2 FAMILY PROTEIN"/>
    <property type="match status" value="1"/>
</dbReference>
<dbReference type="EnsemblPlants" id="Pp3c21_9940V3.4">
    <property type="protein sequence ID" value="Pp3c21_9940V3.4"/>
    <property type="gene ID" value="Pp3c21_9940"/>
</dbReference>
<dbReference type="Gene3D" id="3.10.20.70">
    <property type="entry name" value="Glutamine synthetase, N-terminal domain"/>
    <property type="match status" value="1"/>
</dbReference>
<dbReference type="AlphaFoldDB" id="A0A2K1IRE2"/>
<dbReference type="InterPro" id="IPR036651">
    <property type="entry name" value="Gln_synt_N_sf"/>
</dbReference>
<dbReference type="InterPro" id="IPR008147">
    <property type="entry name" value="Gln_synt_N"/>
</dbReference>
<dbReference type="Gramene" id="Pp3c21_9940V3.6">
    <property type="protein sequence ID" value="Pp3c21_9940V3.6"/>
    <property type="gene ID" value="Pp3c21_9940"/>
</dbReference>
<dbReference type="Gramene" id="Pp3c21_9940V3.1">
    <property type="protein sequence ID" value="Pp3c21_9940V3.1"/>
    <property type="gene ID" value="Pp3c21_9940"/>
</dbReference>
<dbReference type="Gene3D" id="3.20.20.140">
    <property type="entry name" value="Metal-dependent hydrolases"/>
    <property type="match status" value="1"/>
</dbReference>
<name>A0A2K1IRE2_PHYPA</name>
<dbReference type="EnsemblPlants" id="Pp3c21_9940V3.1">
    <property type="protein sequence ID" value="Pp3c21_9940V3.1"/>
    <property type="gene ID" value="Pp3c21_9940"/>
</dbReference>
<dbReference type="STRING" id="3218.A0A2K1IRE2"/>
<dbReference type="FunFam" id="3.20.20.140:FF:000046">
    <property type="entry name" value="Glutamate-ammonia ligase"/>
    <property type="match status" value="1"/>
</dbReference>
<organism evidence="6">
    <name type="scientific">Physcomitrium patens</name>
    <name type="common">Spreading-leaved earth moss</name>
    <name type="synonym">Physcomitrella patens</name>
    <dbReference type="NCBI Taxonomy" id="3218"/>
    <lineage>
        <taxon>Eukaryota</taxon>
        <taxon>Viridiplantae</taxon>
        <taxon>Streptophyta</taxon>
        <taxon>Embryophyta</taxon>
        <taxon>Bryophyta</taxon>
        <taxon>Bryophytina</taxon>
        <taxon>Bryopsida</taxon>
        <taxon>Funariidae</taxon>
        <taxon>Funariales</taxon>
        <taxon>Funariaceae</taxon>
        <taxon>Physcomitrium</taxon>
    </lineage>
</organism>
<dbReference type="GO" id="GO:0006542">
    <property type="term" value="P:glutamine biosynthetic process"/>
    <property type="evidence" value="ECO:0007669"/>
    <property type="project" value="InterPro"/>
</dbReference>
<gene>
    <name evidence="7" type="primary">LOC112274246</name>
    <name evidence="6" type="ORF">PHYPA_025969</name>
</gene>